<dbReference type="EMBL" id="JX100809">
    <property type="protein sequence ID" value="AFU88623.1"/>
    <property type="molecule type" value="Genomic_DNA"/>
</dbReference>
<dbReference type="GeneID" id="13996840"/>
<dbReference type="KEGG" id="vg:13996840"/>
<evidence type="ECO:0000313" key="2">
    <source>
        <dbReference type="Proteomes" id="UP000000460"/>
    </source>
</evidence>
<name>K4JXF4_9CAUD</name>
<sequence>MSEGAKRKRAARRAPQKTLIEKLDAILDESLAGIEHPSQVAINVCVPRADLQEAVRGLKLREVSTGLPEDFLVAWDDLRRAITAVETASLYSIGEAVRWLEEERMKFDAKVRDTARYA</sequence>
<keyword evidence="2" id="KW-1185">Reference proteome</keyword>
<evidence type="ECO:0000313" key="1">
    <source>
        <dbReference type="EMBL" id="AFU88623.1"/>
    </source>
</evidence>
<dbReference type="Proteomes" id="UP000000460">
    <property type="component" value="Segment"/>
</dbReference>
<gene>
    <name evidence="1" type="ORF">CcrSwift_gp305</name>
</gene>
<proteinExistence type="predicted"/>
<accession>K4JXF4</accession>
<organism evidence="1 2">
    <name type="scientific">Caulobacter phage CcrSwift</name>
    <dbReference type="NCBI Taxonomy" id="2927984"/>
    <lineage>
        <taxon>Viruses</taxon>
        <taxon>Duplodnaviria</taxon>
        <taxon>Heunggongvirae</taxon>
        <taxon>Uroviricota</taxon>
        <taxon>Caudoviricetes</taxon>
        <taxon>Jeanschmidtviridae</taxon>
        <taxon>Shapirovirus</taxon>
        <taxon>Shapirovirus swift</taxon>
    </lineage>
</organism>
<dbReference type="RefSeq" id="YP_006990038.1">
    <property type="nucleotide sequence ID" value="NC_019411.1"/>
</dbReference>
<protein>
    <submittedName>
        <fullName evidence="1">Uncharacterized protein</fullName>
    </submittedName>
</protein>
<reference evidence="1 2" key="1">
    <citation type="journal article" date="2012" name="BMC Genomics">
        <title>The Caulobacter crescentus phage phiCbK: genomics of a canonical phage.</title>
        <authorList>
            <person name="Gill J.J."/>
            <person name="Berry J.D."/>
            <person name="Russell W.K."/>
            <person name="Lessor L."/>
            <person name="Escobar Garcia D.A."/>
            <person name="Hernandez D."/>
            <person name="Kane A."/>
            <person name="Keene J."/>
            <person name="Maddox M."/>
            <person name="Martin R."/>
            <person name="Mohan S."/>
            <person name="Thorn A.M."/>
            <person name="Russell D.H."/>
            <person name="Young R."/>
        </authorList>
    </citation>
    <scope>NUCLEOTIDE SEQUENCE [LARGE SCALE GENOMIC DNA]</scope>
</reference>